<dbReference type="AlphaFoldDB" id="A0A642UE37"/>
<keyword evidence="5" id="KW-1185">Reference proteome</keyword>
<feature type="region of interest" description="Disordered" evidence="2">
    <location>
        <begin position="211"/>
        <end position="230"/>
    </location>
</feature>
<sequence>MSSFPGNTTFFITNTEPTGTGQGAPRRGTGGGQHSGNNNTSLFSKSSATSSPYTMDSSDGESVSSMSRPPSRYGGQSPVLSQDPDLPFSSDASFGVTSFQNLSDLHIDSSTANSMANSSPQLVMPRVALPSRRPFTENGLKIGKLKVLVAGGGGCGKTSLVRAIAQTCKDLVYIEDANLVYNPDEEKMGVEEIYASTKPCPLFWMSEAKKRQDDTSDSTPRPSLVHSASSVRSDESALDRNVCFVDCAGSCGDDVVVDYLESKFRETANVINISHAQVVNLLTSSSSVSEFSHVDVCFYMIQDKLVQYDVDYMSRISNFAPVVPIIAKSDRLTEEEILDLKVMVLKGLDRAGIKPFLFDTQLSEAIKRGEEALANPSIDKSPTPENCHNPLLFPCAVASIEAGEPEMLASVLMSPDYCPQLEDSELADLCRYVFSEHGSAWLRYVAAKKFIDWTVCFQLTNGLNLALMATDNVTTGNDYRGDERSSRHKEEEEDNNCLVPYSGTKDNNLDEPEYIVNLPSSVFTSQHKARDRAQRQTARWAMQMEQTSRSENAYALRAHSAALKRSRVSKLSRRNDNRRYQSHISNSISNIDPLGLKKLANKTFSYTVKALGFLLSIKLVSFIYSRALSTCLANWLEV</sequence>
<dbReference type="OrthoDB" id="4091651at2759"/>
<feature type="compositionally biased region" description="Polar residues" evidence="2">
    <location>
        <begin position="1"/>
        <end position="16"/>
    </location>
</feature>
<feature type="region of interest" description="Disordered" evidence="2">
    <location>
        <begin position="1"/>
        <end position="86"/>
    </location>
</feature>
<keyword evidence="1" id="KW-0342">GTP-binding</keyword>
<feature type="domain" description="Septin-type G" evidence="3">
    <location>
        <begin position="141"/>
        <end position="460"/>
    </location>
</feature>
<feature type="region of interest" description="Disordered" evidence="2">
    <location>
        <begin position="474"/>
        <end position="495"/>
    </location>
</feature>
<accession>A0A642UE37</accession>
<gene>
    <name evidence="4" type="ORF">TRICI_006737</name>
</gene>
<dbReference type="Gene3D" id="3.40.50.300">
    <property type="entry name" value="P-loop containing nucleotide triphosphate hydrolases"/>
    <property type="match status" value="1"/>
</dbReference>
<dbReference type="Pfam" id="PF00735">
    <property type="entry name" value="Septin"/>
    <property type="match status" value="1"/>
</dbReference>
<feature type="compositionally biased region" description="Polar residues" evidence="2">
    <location>
        <begin position="217"/>
        <end position="230"/>
    </location>
</feature>
<evidence type="ECO:0000256" key="1">
    <source>
        <dbReference type="RuleBase" id="RU004560"/>
    </source>
</evidence>
<comment type="caution">
    <text evidence="4">The sequence shown here is derived from an EMBL/GenBank/DDBJ whole genome shotgun (WGS) entry which is preliminary data.</text>
</comment>
<reference evidence="4" key="1">
    <citation type="journal article" date="2019" name="G3 (Bethesda)">
        <title>Genome Assemblies of Two Rare Opportunistic Yeast Pathogens: Diutina rugosa (syn. Candida rugosa) and Trichomonascus ciferrii (syn. Candida ciferrii).</title>
        <authorList>
            <person name="Mixao V."/>
            <person name="Saus E."/>
            <person name="Hansen A.P."/>
            <person name="Lass-Florl C."/>
            <person name="Gabaldon T."/>
        </authorList>
    </citation>
    <scope>NUCLEOTIDE SEQUENCE</scope>
    <source>
        <strain evidence="4">CBS 4856</strain>
    </source>
</reference>
<feature type="compositionally biased region" description="Basic and acidic residues" evidence="2">
    <location>
        <begin position="479"/>
        <end position="490"/>
    </location>
</feature>
<feature type="compositionally biased region" description="Low complexity" evidence="2">
    <location>
        <begin position="17"/>
        <end position="27"/>
    </location>
</feature>
<dbReference type="InterPro" id="IPR030379">
    <property type="entry name" value="G_SEPTIN_dom"/>
</dbReference>
<protein>
    <recommendedName>
        <fullName evidence="3">Septin-type G domain-containing protein</fullName>
    </recommendedName>
</protein>
<feature type="compositionally biased region" description="Low complexity" evidence="2">
    <location>
        <begin position="41"/>
        <end position="67"/>
    </location>
</feature>
<dbReference type="Proteomes" id="UP000761534">
    <property type="component" value="Unassembled WGS sequence"/>
</dbReference>
<evidence type="ECO:0000259" key="3">
    <source>
        <dbReference type="PROSITE" id="PS51719"/>
    </source>
</evidence>
<name>A0A642UE37_9ASCO</name>
<dbReference type="GO" id="GO:0005525">
    <property type="term" value="F:GTP binding"/>
    <property type="evidence" value="ECO:0007669"/>
    <property type="project" value="UniProtKB-KW"/>
</dbReference>
<dbReference type="EMBL" id="SWFS01000566">
    <property type="protein sequence ID" value="KAA8897393.1"/>
    <property type="molecule type" value="Genomic_DNA"/>
</dbReference>
<dbReference type="InterPro" id="IPR027417">
    <property type="entry name" value="P-loop_NTPase"/>
</dbReference>
<organism evidence="4 5">
    <name type="scientific">Trichomonascus ciferrii</name>
    <dbReference type="NCBI Taxonomy" id="44093"/>
    <lineage>
        <taxon>Eukaryota</taxon>
        <taxon>Fungi</taxon>
        <taxon>Dikarya</taxon>
        <taxon>Ascomycota</taxon>
        <taxon>Saccharomycotina</taxon>
        <taxon>Dipodascomycetes</taxon>
        <taxon>Dipodascales</taxon>
        <taxon>Trichomonascaceae</taxon>
        <taxon>Trichomonascus</taxon>
        <taxon>Trichomonascus ciferrii complex</taxon>
    </lineage>
</organism>
<comment type="similarity">
    <text evidence="1">Belongs to the TRAFAC class TrmE-Era-EngA-EngB-Septin-like GTPase superfamily. Septin GTPase family.</text>
</comment>
<dbReference type="VEuPathDB" id="FungiDB:TRICI_006737"/>
<evidence type="ECO:0000313" key="4">
    <source>
        <dbReference type="EMBL" id="KAA8897393.1"/>
    </source>
</evidence>
<keyword evidence="1" id="KW-0547">Nucleotide-binding</keyword>
<evidence type="ECO:0000256" key="2">
    <source>
        <dbReference type="SAM" id="MobiDB-lite"/>
    </source>
</evidence>
<dbReference type="PANTHER" id="PTHR18884">
    <property type="entry name" value="SEPTIN"/>
    <property type="match status" value="1"/>
</dbReference>
<dbReference type="PROSITE" id="PS51719">
    <property type="entry name" value="G_SEPTIN"/>
    <property type="match status" value="1"/>
</dbReference>
<evidence type="ECO:0000313" key="5">
    <source>
        <dbReference type="Proteomes" id="UP000761534"/>
    </source>
</evidence>
<dbReference type="SUPFAM" id="SSF52540">
    <property type="entry name" value="P-loop containing nucleoside triphosphate hydrolases"/>
    <property type="match status" value="1"/>
</dbReference>
<proteinExistence type="inferred from homology"/>